<evidence type="ECO:0000313" key="2">
    <source>
        <dbReference type="EMBL" id="KIJ34794.1"/>
    </source>
</evidence>
<dbReference type="Proteomes" id="UP000054279">
    <property type="component" value="Unassembled WGS sequence"/>
</dbReference>
<feature type="region of interest" description="Disordered" evidence="1">
    <location>
        <begin position="84"/>
        <end position="108"/>
    </location>
</feature>
<evidence type="ECO:0000256" key="1">
    <source>
        <dbReference type="SAM" id="MobiDB-lite"/>
    </source>
</evidence>
<dbReference type="HOGENOM" id="CLU_2198654_0_0_1"/>
<keyword evidence="3" id="KW-1185">Reference proteome</keyword>
<reference evidence="2 3" key="1">
    <citation type="submission" date="2014-06" db="EMBL/GenBank/DDBJ databases">
        <title>Evolutionary Origins and Diversification of the Mycorrhizal Mutualists.</title>
        <authorList>
            <consortium name="DOE Joint Genome Institute"/>
            <consortium name="Mycorrhizal Genomics Consortium"/>
            <person name="Kohler A."/>
            <person name="Kuo A."/>
            <person name="Nagy L.G."/>
            <person name="Floudas D."/>
            <person name="Copeland A."/>
            <person name="Barry K.W."/>
            <person name="Cichocki N."/>
            <person name="Veneault-Fourrey C."/>
            <person name="LaButti K."/>
            <person name="Lindquist E.A."/>
            <person name="Lipzen A."/>
            <person name="Lundell T."/>
            <person name="Morin E."/>
            <person name="Murat C."/>
            <person name="Riley R."/>
            <person name="Ohm R."/>
            <person name="Sun H."/>
            <person name="Tunlid A."/>
            <person name="Henrissat B."/>
            <person name="Grigoriev I.V."/>
            <person name="Hibbett D.S."/>
            <person name="Martin F."/>
        </authorList>
    </citation>
    <scope>NUCLEOTIDE SEQUENCE [LARGE SCALE GENOMIC DNA]</scope>
    <source>
        <strain evidence="2 3">SS14</strain>
    </source>
</reference>
<organism evidence="2 3">
    <name type="scientific">Sphaerobolus stellatus (strain SS14)</name>
    <dbReference type="NCBI Taxonomy" id="990650"/>
    <lineage>
        <taxon>Eukaryota</taxon>
        <taxon>Fungi</taxon>
        <taxon>Dikarya</taxon>
        <taxon>Basidiomycota</taxon>
        <taxon>Agaricomycotina</taxon>
        <taxon>Agaricomycetes</taxon>
        <taxon>Phallomycetidae</taxon>
        <taxon>Geastrales</taxon>
        <taxon>Sphaerobolaceae</taxon>
        <taxon>Sphaerobolus</taxon>
    </lineage>
</organism>
<accession>A0A0C9UIT7</accession>
<protein>
    <submittedName>
        <fullName evidence="2">Uncharacterized protein</fullName>
    </submittedName>
</protein>
<evidence type="ECO:0000313" key="3">
    <source>
        <dbReference type="Proteomes" id="UP000054279"/>
    </source>
</evidence>
<dbReference type="EMBL" id="KN837195">
    <property type="protein sequence ID" value="KIJ34794.1"/>
    <property type="molecule type" value="Genomic_DNA"/>
</dbReference>
<feature type="compositionally biased region" description="Polar residues" evidence="1">
    <location>
        <begin position="84"/>
        <end position="94"/>
    </location>
</feature>
<dbReference type="AlphaFoldDB" id="A0A0C9UIT7"/>
<sequence>MNNREVRDVEATFNTTRISEAPVPMDVDRARGGTTVSNLVCRRCGKIRHIAKFCNTDFDIHALTTDEKTELLYQLMADLDTVEQPQAESENVAITESEEEQDSVMSNE</sequence>
<gene>
    <name evidence="2" type="ORF">M422DRAFT_262973</name>
</gene>
<proteinExistence type="predicted"/>
<name>A0A0C9UIT7_SPHS4</name>